<evidence type="ECO:0000256" key="1">
    <source>
        <dbReference type="ARBA" id="ARBA00005564"/>
    </source>
</evidence>
<dbReference type="PANTHER" id="PTHR30344">
    <property type="entry name" value="6-PHOSPHOGLUCONOLACTONASE-RELATED"/>
    <property type="match status" value="1"/>
</dbReference>
<dbReference type="InterPro" id="IPR019405">
    <property type="entry name" value="Lactonase_7-beta_prop"/>
</dbReference>
<name>A0ABY5P5T4_9LACT</name>
<dbReference type="InterPro" id="IPR015943">
    <property type="entry name" value="WD40/YVTN_repeat-like_dom_sf"/>
</dbReference>
<dbReference type="InterPro" id="IPR011048">
    <property type="entry name" value="Haem_d1_sf"/>
</dbReference>
<evidence type="ECO:0000313" key="3">
    <source>
        <dbReference type="Proteomes" id="UP001315967"/>
    </source>
</evidence>
<dbReference type="SUPFAM" id="SSF51004">
    <property type="entry name" value="C-terminal (heme d1) domain of cytochrome cd1-nitrite reductase"/>
    <property type="match status" value="1"/>
</dbReference>
<dbReference type="PANTHER" id="PTHR30344:SF1">
    <property type="entry name" value="6-PHOSPHOGLUCONOLACTONASE"/>
    <property type="match status" value="1"/>
</dbReference>
<accession>A0ABY5P5T4</accession>
<organism evidence="2 3">
    <name type="scientific">Fundicoccus culcitae</name>
    <dbReference type="NCBI Taxonomy" id="2969821"/>
    <lineage>
        <taxon>Bacteria</taxon>
        <taxon>Bacillati</taxon>
        <taxon>Bacillota</taxon>
        <taxon>Bacilli</taxon>
        <taxon>Lactobacillales</taxon>
        <taxon>Aerococcaceae</taxon>
        <taxon>Fundicoccus</taxon>
    </lineage>
</organism>
<comment type="similarity">
    <text evidence="1">Belongs to the cycloisomerase 2 family.</text>
</comment>
<dbReference type="EMBL" id="CP102453">
    <property type="protein sequence ID" value="UUX33970.1"/>
    <property type="molecule type" value="Genomic_DNA"/>
</dbReference>
<evidence type="ECO:0000313" key="2">
    <source>
        <dbReference type="EMBL" id="UUX33970.1"/>
    </source>
</evidence>
<keyword evidence="3" id="KW-1185">Reference proteome</keyword>
<proteinExistence type="inferred from homology"/>
<protein>
    <submittedName>
        <fullName evidence="2">Lactonase family protein</fullName>
    </submittedName>
</protein>
<dbReference type="InterPro" id="IPR050282">
    <property type="entry name" value="Cycloisomerase_2"/>
</dbReference>
<dbReference type="Proteomes" id="UP001315967">
    <property type="component" value="Chromosome"/>
</dbReference>
<gene>
    <name evidence="2" type="ORF">NRE15_13970</name>
</gene>
<dbReference type="RefSeq" id="WP_313793472.1">
    <property type="nucleotide sequence ID" value="NZ_CP102453.1"/>
</dbReference>
<dbReference type="Pfam" id="PF10282">
    <property type="entry name" value="Lactonase"/>
    <property type="match status" value="1"/>
</dbReference>
<dbReference type="Gene3D" id="2.130.10.10">
    <property type="entry name" value="YVTN repeat-like/Quinoprotein amine dehydrogenase"/>
    <property type="match status" value="1"/>
</dbReference>
<reference evidence="2 3" key="1">
    <citation type="submission" date="2022-08" db="EMBL/GenBank/DDBJ databases">
        <title>Aerococcaceae sp. nov isolated from spoiled eye mask.</title>
        <authorList>
            <person name="Zhou G."/>
            <person name="Xie X.-B."/>
            <person name="Shi Q.-S."/>
            <person name="Wang Y.-S."/>
            <person name="Wen X."/>
            <person name="Peng H."/>
            <person name="Yang X.-J."/>
            <person name="Tao H.-B."/>
            <person name="Huang X.-M."/>
        </authorList>
    </citation>
    <scope>NUCLEOTIDE SEQUENCE [LARGE SCALE GENOMIC DNA]</scope>
    <source>
        <strain evidence="3">DM20194951</strain>
    </source>
</reference>
<sequence>MQEYILGGYTRRENEGLKTIQFDEVEGKFSQPTLIANIGSPTYVGLSRDKSLMFAIHRGAGEENSGIVAFRRDEHNNWQEISRLLATKSSGCHVSYRESSQTVYVSNYGDGELDVYHLDENDQLHHIQKIVHTGSSVHPNQEKAHIHMGLLTPNQNTLIVCDLGTDFVSLYAIDDEGKLSLSYEYKMPDGTGPRHAVLHPAKPIVYIIGELNNTTNVLQINDDLSFTLVQTLDNVPNDYRTDAAGAAIRITEDGKFLYASSRFHDILTVFEVNEDNGLLTEIQKIGTVGQIPRDFILDQTEHYVLVPHQDSDHLSVFYRNQETGKLSFIDNATYAPECVCIALA</sequence>